<evidence type="ECO:0000256" key="1">
    <source>
        <dbReference type="ARBA" id="ARBA00022723"/>
    </source>
</evidence>
<dbReference type="Gene3D" id="3.90.850.10">
    <property type="entry name" value="Fumarylacetoacetase-like, C-terminal domain"/>
    <property type="match status" value="1"/>
</dbReference>
<dbReference type="EMBL" id="JBHLZN010000002">
    <property type="protein sequence ID" value="MFB9886247.1"/>
    <property type="molecule type" value="Genomic_DNA"/>
</dbReference>
<evidence type="ECO:0000313" key="4">
    <source>
        <dbReference type="Proteomes" id="UP001589628"/>
    </source>
</evidence>
<proteinExistence type="predicted"/>
<keyword evidence="3" id="KW-0378">Hydrolase</keyword>
<keyword evidence="1" id="KW-0479">Metal-binding</keyword>
<evidence type="ECO:0000259" key="2">
    <source>
        <dbReference type="Pfam" id="PF01557"/>
    </source>
</evidence>
<comment type="caution">
    <text evidence="3">The sequence shown here is derived from an EMBL/GenBank/DDBJ whole genome shotgun (WGS) entry which is preliminary data.</text>
</comment>
<feature type="domain" description="Fumarylacetoacetase-like C-terminal" evidence="2">
    <location>
        <begin position="19"/>
        <end position="219"/>
    </location>
</feature>
<name>A0ABV5ZAH3_9GAMM</name>
<organism evidence="3 4">
    <name type="scientific">Balneatrix alpica</name>
    <dbReference type="NCBI Taxonomy" id="75684"/>
    <lineage>
        <taxon>Bacteria</taxon>
        <taxon>Pseudomonadati</taxon>
        <taxon>Pseudomonadota</taxon>
        <taxon>Gammaproteobacteria</taxon>
        <taxon>Oceanospirillales</taxon>
        <taxon>Balneatrichaceae</taxon>
        <taxon>Balneatrix</taxon>
    </lineage>
</organism>
<dbReference type="InterPro" id="IPR011234">
    <property type="entry name" value="Fumarylacetoacetase-like_C"/>
</dbReference>
<dbReference type="NCBIfam" id="NF007967">
    <property type="entry name" value="PRK10691.1"/>
    <property type="match status" value="1"/>
</dbReference>
<dbReference type="PANTHER" id="PTHR11820">
    <property type="entry name" value="ACYLPYRUVASE"/>
    <property type="match status" value="1"/>
</dbReference>
<dbReference type="Proteomes" id="UP001589628">
    <property type="component" value="Unassembled WGS sequence"/>
</dbReference>
<evidence type="ECO:0000313" key="3">
    <source>
        <dbReference type="EMBL" id="MFB9886247.1"/>
    </source>
</evidence>
<dbReference type="Pfam" id="PF01557">
    <property type="entry name" value="FAA_hydrolase"/>
    <property type="match status" value="1"/>
</dbReference>
<dbReference type="GO" id="GO:0016787">
    <property type="term" value="F:hydrolase activity"/>
    <property type="evidence" value="ECO:0007669"/>
    <property type="project" value="UniProtKB-KW"/>
</dbReference>
<dbReference type="InterPro" id="IPR036663">
    <property type="entry name" value="Fumarylacetoacetase_C_sf"/>
</dbReference>
<protein>
    <submittedName>
        <fullName evidence="3">Fumarylacetoacetate hydrolase family protein</fullName>
    </submittedName>
</protein>
<keyword evidence="4" id="KW-1185">Reference proteome</keyword>
<dbReference type="RefSeq" id="WP_027311729.1">
    <property type="nucleotide sequence ID" value="NZ_JBHLZN010000002.1"/>
</dbReference>
<dbReference type="SUPFAM" id="SSF56529">
    <property type="entry name" value="FAH"/>
    <property type="match status" value="1"/>
</dbReference>
<accession>A0ABV5ZAH3</accession>
<sequence length="220" mass="23739">MSHAHRYVDGETLLHPLGKVVCIGRNYAEHAKELNNPIPTEPILFIKPSTSVTPLQEPLSLPQGLGEVHHELELAVLIGAPLRQADEATAKQAIAGYGLALDLTLRELQSKLKEKGQPWEKAKCFDGACPLSPWLRAEAVADVQNLNLSLTINGEVRQQGNTADMLTPVYALLAYASRFFTLEPGDVVLTGTPAGVGPLRSGDQLSLSLDSLLHIATQVK</sequence>
<gene>
    <name evidence="3" type="ORF">ACFFLH_07500</name>
</gene>
<dbReference type="PANTHER" id="PTHR11820:SF7">
    <property type="entry name" value="ACYLPYRUVASE FAHD1, MITOCHONDRIAL"/>
    <property type="match status" value="1"/>
</dbReference>
<reference evidence="3 4" key="1">
    <citation type="submission" date="2024-09" db="EMBL/GenBank/DDBJ databases">
        <authorList>
            <person name="Sun Q."/>
            <person name="Mori K."/>
        </authorList>
    </citation>
    <scope>NUCLEOTIDE SEQUENCE [LARGE SCALE GENOMIC DNA]</scope>
    <source>
        <strain evidence="3 4">ATCC 51285</strain>
    </source>
</reference>